<dbReference type="Pfam" id="PF00249">
    <property type="entry name" value="Myb_DNA-binding"/>
    <property type="match status" value="1"/>
</dbReference>
<dbReference type="SUPFAM" id="SSF46689">
    <property type="entry name" value="Homeodomain-like"/>
    <property type="match status" value="2"/>
</dbReference>
<evidence type="ECO:0000256" key="6">
    <source>
        <dbReference type="ARBA" id="ARBA00023242"/>
    </source>
</evidence>
<evidence type="ECO:0000256" key="2">
    <source>
        <dbReference type="ARBA" id="ARBA00022473"/>
    </source>
</evidence>
<dbReference type="PROSITE" id="PS51293">
    <property type="entry name" value="SANT"/>
    <property type="match status" value="1"/>
</dbReference>
<evidence type="ECO:0000313" key="13">
    <source>
        <dbReference type="EMBL" id="MBW94689.1"/>
    </source>
</evidence>
<evidence type="ECO:0000256" key="3">
    <source>
        <dbReference type="ARBA" id="ARBA00023015"/>
    </source>
</evidence>
<feature type="compositionally biased region" description="Low complexity" evidence="8">
    <location>
        <begin position="16"/>
        <end position="55"/>
    </location>
</feature>
<dbReference type="Gene3D" id="1.10.10.60">
    <property type="entry name" value="Homeodomain-like"/>
    <property type="match status" value="1"/>
</dbReference>
<dbReference type="FunFam" id="1.10.10.60:FF:000014">
    <property type="entry name" value="SWI/SNF complex subunit SMARCC2 isoform C"/>
    <property type="match status" value="1"/>
</dbReference>
<keyword evidence="7" id="KW-0175">Coiled coil</keyword>
<dbReference type="AlphaFoldDB" id="A0A2P2JMJ2"/>
<dbReference type="PROSITE" id="PS50934">
    <property type="entry name" value="SWIRM"/>
    <property type="match status" value="1"/>
</dbReference>
<proteinExistence type="predicted"/>
<evidence type="ECO:0008006" key="14">
    <source>
        <dbReference type="Google" id="ProtNLM"/>
    </source>
</evidence>
<evidence type="ECO:0000256" key="1">
    <source>
        <dbReference type="ARBA" id="ARBA00004123"/>
    </source>
</evidence>
<feature type="domain" description="SWIRM" evidence="10">
    <location>
        <begin position="85"/>
        <end position="182"/>
    </location>
</feature>
<accession>A0A2P2JMJ2</accession>
<evidence type="ECO:0000259" key="12">
    <source>
        <dbReference type="PROSITE" id="PS51294"/>
    </source>
</evidence>
<evidence type="ECO:0000256" key="8">
    <source>
        <dbReference type="SAM" id="MobiDB-lite"/>
    </source>
</evidence>
<evidence type="ECO:0000259" key="9">
    <source>
        <dbReference type="PROSITE" id="PS50090"/>
    </source>
</evidence>
<protein>
    <recommendedName>
        <fullName evidence="14">SWI/SNF complex subunit SWI3B</fullName>
    </recommendedName>
</protein>
<dbReference type="InterPro" id="IPR017930">
    <property type="entry name" value="Myb_dom"/>
</dbReference>
<dbReference type="InterPro" id="IPR007526">
    <property type="entry name" value="SWIRM"/>
</dbReference>
<evidence type="ECO:0000256" key="7">
    <source>
        <dbReference type="SAM" id="Coils"/>
    </source>
</evidence>
<organism evidence="13">
    <name type="scientific">Rhizophora mucronata</name>
    <name type="common">Asiatic mangrove</name>
    <dbReference type="NCBI Taxonomy" id="61149"/>
    <lineage>
        <taxon>Eukaryota</taxon>
        <taxon>Viridiplantae</taxon>
        <taxon>Streptophyta</taxon>
        <taxon>Embryophyta</taxon>
        <taxon>Tracheophyta</taxon>
        <taxon>Spermatophyta</taxon>
        <taxon>Magnoliopsida</taxon>
        <taxon>eudicotyledons</taxon>
        <taxon>Gunneridae</taxon>
        <taxon>Pentapetalae</taxon>
        <taxon>rosids</taxon>
        <taxon>fabids</taxon>
        <taxon>Malpighiales</taxon>
        <taxon>Rhizophoraceae</taxon>
        <taxon>Rhizophora</taxon>
    </lineage>
</organism>
<keyword evidence="3" id="KW-0805">Transcription regulation</keyword>
<dbReference type="GO" id="GO:0005634">
    <property type="term" value="C:nucleus"/>
    <property type="evidence" value="ECO:0007669"/>
    <property type="project" value="UniProtKB-SubCell"/>
</dbReference>
<reference evidence="13" key="1">
    <citation type="submission" date="2018-02" db="EMBL/GenBank/DDBJ databases">
        <title>Rhizophora mucronata_Transcriptome.</title>
        <authorList>
            <person name="Meera S.P."/>
            <person name="Sreeshan A."/>
            <person name="Augustine A."/>
        </authorList>
    </citation>
    <scope>NUCLEOTIDE SEQUENCE</scope>
    <source>
        <tissue evidence="13">Leaf</tissue>
    </source>
</reference>
<dbReference type="PROSITE" id="PS51294">
    <property type="entry name" value="HTH_MYB"/>
    <property type="match status" value="1"/>
</dbReference>
<sequence>MSSSSISSPQEPPGPSATTATTTTAIATATATATVTATAIPPPSSSRLHLLRSSSNPASSPVKPEIPTPTSATHRPPPSSDAQLANFPSYSRWFSWNGIHECELRSLPEFFDSRSASKNPRAYMYYRNSIVKLFRQNPSSKITFTDVRKTLVGDVGSIRRVFDFLDAWGLINYSPPASLKPLKWEDKESKSTTPSQASANGSASASDSAATPSKDTVKRYCSGCKSVCSIACFACDKYDLTLCARCYVRGNYRVGVSSSDFRRVEISEDMRKDWTEKETLQLLEAIMQYGDDWRKVAQNVTGRSEKDCITHFIKLPFGKEFTGSSVSGDVDNKCGQIKEREDVDCGSEAMVPCKRMRLSPLADASNPIMAQAAFLSALAGVDIAEAAAQAAVSVLTEVEYGGSKGNLLSFSQDRRQLDSSMSPNVDSSNLNAMERACLDANSRLEEEELEVERAISRIAEIQMKEIQVKIDRFEELDLQMEKEWQQVERMKSLLFVDQLTHLFPKSLAPKAGDHAQETFNLVPIRIT</sequence>
<evidence type="ECO:0000259" key="11">
    <source>
        <dbReference type="PROSITE" id="PS51293"/>
    </source>
</evidence>
<evidence type="ECO:0000259" key="10">
    <source>
        <dbReference type="PROSITE" id="PS50934"/>
    </source>
</evidence>
<feature type="compositionally biased region" description="Low complexity" evidence="8">
    <location>
        <begin position="195"/>
        <end position="210"/>
    </location>
</feature>
<dbReference type="EMBL" id="GGEC01014206">
    <property type="protein sequence ID" value="MBW94689.1"/>
    <property type="molecule type" value="Transcribed_RNA"/>
</dbReference>
<keyword evidence="2" id="KW-0217">Developmental protein</keyword>
<dbReference type="SMART" id="SM00717">
    <property type="entry name" value="SANT"/>
    <property type="match status" value="1"/>
</dbReference>
<feature type="domain" description="HTH myb-type" evidence="12">
    <location>
        <begin position="271"/>
        <end position="308"/>
    </location>
</feature>
<dbReference type="InterPro" id="IPR032451">
    <property type="entry name" value="SMARCC_C"/>
</dbReference>
<keyword evidence="4" id="KW-0238">DNA-binding</keyword>
<dbReference type="CDD" id="cd00167">
    <property type="entry name" value="SANT"/>
    <property type="match status" value="1"/>
</dbReference>
<dbReference type="FunFam" id="1.10.10.10:FF:000020">
    <property type="entry name" value="SWI/SNF complex subunit SMARCC2 isoform c"/>
    <property type="match status" value="1"/>
</dbReference>
<dbReference type="Pfam" id="PF04433">
    <property type="entry name" value="SWIRM"/>
    <property type="match status" value="1"/>
</dbReference>
<dbReference type="Pfam" id="PF16495">
    <property type="entry name" value="SWIRM-assoc_1"/>
    <property type="match status" value="1"/>
</dbReference>
<keyword evidence="5" id="KW-0804">Transcription</keyword>
<dbReference type="Gene3D" id="1.10.10.10">
    <property type="entry name" value="Winged helix-like DNA-binding domain superfamily/Winged helix DNA-binding domain"/>
    <property type="match status" value="1"/>
</dbReference>
<dbReference type="PANTHER" id="PTHR12802:SF44">
    <property type="entry name" value="SWI_SNF COMPLEX SUBUNIT SWI3B"/>
    <property type="match status" value="1"/>
</dbReference>
<feature type="region of interest" description="Disordered" evidence="8">
    <location>
        <begin position="185"/>
        <end position="215"/>
    </location>
</feature>
<feature type="domain" description="Myb-like" evidence="9">
    <location>
        <begin position="271"/>
        <end position="316"/>
    </location>
</feature>
<dbReference type="GO" id="GO:0003677">
    <property type="term" value="F:DNA binding"/>
    <property type="evidence" value="ECO:0007669"/>
    <property type="project" value="UniProtKB-KW"/>
</dbReference>
<keyword evidence="6" id="KW-0539">Nucleus</keyword>
<feature type="domain" description="SANT" evidence="11">
    <location>
        <begin position="269"/>
        <end position="320"/>
    </location>
</feature>
<dbReference type="InterPro" id="IPR009057">
    <property type="entry name" value="Homeodomain-like_sf"/>
</dbReference>
<comment type="subcellular location">
    <subcellularLocation>
        <location evidence="1">Nucleus</location>
    </subcellularLocation>
</comment>
<dbReference type="PANTHER" id="PTHR12802">
    <property type="entry name" value="SWI/SNF COMPLEX-RELATED"/>
    <property type="match status" value="1"/>
</dbReference>
<dbReference type="InterPro" id="IPR017884">
    <property type="entry name" value="SANT_dom"/>
</dbReference>
<evidence type="ECO:0000256" key="4">
    <source>
        <dbReference type="ARBA" id="ARBA00023125"/>
    </source>
</evidence>
<feature type="coiled-coil region" evidence="7">
    <location>
        <begin position="430"/>
        <end position="464"/>
    </location>
</feature>
<dbReference type="InterPro" id="IPR036388">
    <property type="entry name" value="WH-like_DNA-bd_sf"/>
</dbReference>
<dbReference type="PROSITE" id="PS50090">
    <property type="entry name" value="MYB_LIKE"/>
    <property type="match status" value="1"/>
</dbReference>
<dbReference type="InterPro" id="IPR001005">
    <property type="entry name" value="SANT/Myb"/>
</dbReference>
<name>A0A2P2JMJ2_RHIMU</name>
<feature type="region of interest" description="Disordered" evidence="8">
    <location>
        <begin position="1"/>
        <end position="82"/>
    </location>
</feature>
<evidence type="ECO:0000256" key="5">
    <source>
        <dbReference type="ARBA" id="ARBA00023163"/>
    </source>
</evidence>